<gene>
    <name evidence="4" type="ORF">SAMN04515673_11444</name>
</gene>
<dbReference type="InterPro" id="IPR000089">
    <property type="entry name" value="Biotin_lipoyl"/>
</dbReference>
<dbReference type="RefSeq" id="WP_092082288.1">
    <property type="nucleotide sequence ID" value="NZ_FOYI01000014.1"/>
</dbReference>
<dbReference type="CDD" id="cd06849">
    <property type="entry name" value="lipoyl_domain"/>
    <property type="match status" value="1"/>
</dbReference>
<protein>
    <submittedName>
        <fullName evidence="4">Biotin-requiring enzyme</fullName>
    </submittedName>
</protein>
<evidence type="ECO:0000259" key="3">
    <source>
        <dbReference type="PROSITE" id="PS50968"/>
    </source>
</evidence>
<dbReference type="PROSITE" id="PS00189">
    <property type="entry name" value="LIPOYL"/>
    <property type="match status" value="1"/>
</dbReference>
<dbReference type="Pfam" id="PF00364">
    <property type="entry name" value="Biotin_lipoyl"/>
    <property type="match status" value="1"/>
</dbReference>
<dbReference type="EMBL" id="FOYI01000014">
    <property type="protein sequence ID" value="SFR18620.1"/>
    <property type="molecule type" value="Genomic_DNA"/>
</dbReference>
<dbReference type="OrthoDB" id="7363068at2"/>
<dbReference type="InterPro" id="IPR003016">
    <property type="entry name" value="2-oxoA_DH_lipoyl-BS"/>
</dbReference>
<sequence length="77" mass="8174">MSTDITIPTDLWEEDEECVITGWLVDDGATVESGALVAEIMTAKVQYEVHAPASGTVRITQEADAVVAKGAVIGRIE</sequence>
<evidence type="ECO:0000313" key="5">
    <source>
        <dbReference type="Proteomes" id="UP000199302"/>
    </source>
</evidence>
<dbReference type="STRING" id="871652.SAMN04515673_11444"/>
<name>A0A1I6ELM9_9RHOB</name>
<feature type="domain" description="Lipoyl-binding" evidence="3">
    <location>
        <begin position="2"/>
        <end position="77"/>
    </location>
</feature>
<accession>A0A1I6ELM9</accession>
<reference evidence="4 5" key="1">
    <citation type="submission" date="2016-10" db="EMBL/GenBank/DDBJ databases">
        <authorList>
            <person name="de Groot N.N."/>
        </authorList>
    </citation>
    <scope>NUCLEOTIDE SEQUENCE [LARGE SCALE GENOMIC DNA]</scope>
    <source>
        <strain evidence="5">KMM 9023,NRIC 0796,JCM 17311,KCTC 23692</strain>
    </source>
</reference>
<evidence type="ECO:0000313" key="4">
    <source>
        <dbReference type="EMBL" id="SFR18620.1"/>
    </source>
</evidence>
<dbReference type="SUPFAM" id="SSF51230">
    <property type="entry name" value="Single hybrid motif"/>
    <property type="match status" value="1"/>
</dbReference>
<keyword evidence="2" id="KW-0450">Lipoyl</keyword>
<dbReference type="InterPro" id="IPR011053">
    <property type="entry name" value="Single_hybrid_motif"/>
</dbReference>
<evidence type="ECO:0000256" key="1">
    <source>
        <dbReference type="ARBA" id="ARBA00001938"/>
    </source>
</evidence>
<dbReference type="Proteomes" id="UP000199302">
    <property type="component" value="Unassembled WGS sequence"/>
</dbReference>
<dbReference type="PROSITE" id="PS50968">
    <property type="entry name" value="BIOTINYL_LIPOYL"/>
    <property type="match status" value="1"/>
</dbReference>
<dbReference type="Gene3D" id="2.40.50.100">
    <property type="match status" value="1"/>
</dbReference>
<keyword evidence="5" id="KW-1185">Reference proteome</keyword>
<proteinExistence type="predicted"/>
<dbReference type="AlphaFoldDB" id="A0A1I6ELM9"/>
<organism evidence="4 5">
    <name type="scientific">Poseidonocella sedimentorum</name>
    <dbReference type="NCBI Taxonomy" id="871652"/>
    <lineage>
        <taxon>Bacteria</taxon>
        <taxon>Pseudomonadati</taxon>
        <taxon>Pseudomonadota</taxon>
        <taxon>Alphaproteobacteria</taxon>
        <taxon>Rhodobacterales</taxon>
        <taxon>Roseobacteraceae</taxon>
        <taxon>Poseidonocella</taxon>
    </lineage>
</organism>
<evidence type="ECO:0000256" key="2">
    <source>
        <dbReference type="ARBA" id="ARBA00022823"/>
    </source>
</evidence>
<comment type="cofactor">
    <cofactor evidence="1">
        <name>(R)-lipoate</name>
        <dbReference type="ChEBI" id="CHEBI:83088"/>
    </cofactor>
</comment>